<evidence type="ECO:0000313" key="2">
    <source>
        <dbReference type="Proteomes" id="UP001152320"/>
    </source>
</evidence>
<dbReference type="Proteomes" id="UP001152320">
    <property type="component" value="Chromosome 23"/>
</dbReference>
<dbReference type="AlphaFoldDB" id="A0A9Q0YD31"/>
<proteinExistence type="predicted"/>
<organism evidence="1 2">
    <name type="scientific">Holothuria leucospilota</name>
    <name type="common">Black long sea cucumber</name>
    <name type="synonym">Mertensiothuria leucospilota</name>
    <dbReference type="NCBI Taxonomy" id="206669"/>
    <lineage>
        <taxon>Eukaryota</taxon>
        <taxon>Metazoa</taxon>
        <taxon>Echinodermata</taxon>
        <taxon>Eleutherozoa</taxon>
        <taxon>Echinozoa</taxon>
        <taxon>Holothuroidea</taxon>
        <taxon>Aspidochirotacea</taxon>
        <taxon>Aspidochirotida</taxon>
        <taxon>Holothuriidae</taxon>
        <taxon>Holothuria</taxon>
    </lineage>
</organism>
<gene>
    <name evidence="1" type="ORF">HOLleu_40983</name>
</gene>
<reference evidence="1" key="1">
    <citation type="submission" date="2021-10" db="EMBL/GenBank/DDBJ databases">
        <title>Tropical sea cucumber genome reveals ecological adaptation and Cuvierian tubules defense mechanism.</title>
        <authorList>
            <person name="Chen T."/>
        </authorList>
    </citation>
    <scope>NUCLEOTIDE SEQUENCE</scope>
    <source>
        <strain evidence="1">Nanhai2018</strain>
        <tissue evidence="1">Muscle</tissue>
    </source>
</reference>
<evidence type="ECO:0000313" key="1">
    <source>
        <dbReference type="EMBL" id="KAJ8019404.1"/>
    </source>
</evidence>
<protein>
    <submittedName>
        <fullName evidence="1">Uncharacterized protein</fullName>
    </submittedName>
</protein>
<dbReference type="EMBL" id="JAIZAY010000023">
    <property type="protein sequence ID" value="KAJ8019404.1"/>
    <property type="molecule type" value="Genomic_DNA"/>
</dbReference>
<keyword evidence="2" id="KW-1185">Reference proteome</keyword>
<sequence length="123" mass="14237">MTWRVPIRTCVRQTIKTQTNTFMPGETMMLPREDQGADGLLELSAMPERHGREVPADAVMRTRLLIRRLISMDVMEVIPTFTGHQDFLLDTEDMKVHTIAFIQELHLFQWTHESISTISDVLL</sequence>
<comment type="caution">
    <text evidence="1">The sequence shown here is derived from an EMBL/GenBank/DDBJ whole genome shotgun (WGS) entry which is preliminary data.</text>
</comment>
<name>A0A9Q0YD31_HOLLE</name>
<accession>A0A9Q0YD31</accession>